<dbReference type="NCBIfam" id="NF038310">
    <property type="entry name" value="lysogeny_AimR"/>
    <property type="match status" value="1"/>
</dbReference>
<dbReference type="Pfam" id="PF22871">
    <property type="entry name" value="AimR"/>
    <property type="match status" value="1"/>
</dbReference>
<evidence type="ECO:0000313" key="2">
    <source>
        <dbReference type="EMBL" id="OTW54585.1"/>
    </source>
</evidence>
<dbReference type="Pfam" id="PF01381">
    <property type="entry name" value="HTH_3"/>
    <property type="match status" value="1"/>
</dbReference>
<dbReference type="PROSITE" id="PS50943">
    <property type="entry name" value="HTH_CROC1"/>
    <property type="match status" value="1"/>
</dbReference>
<dbReference type="EMBL" id="NFCF01000036">
    <property type="protein sequence ID" value="OTW54585.1"/>
    <property type="molecule type" value="Genomic_DNA"/>
</dbReference>
<dbReference type="SUPFAM" id="SSF47413">
    <property type="entry name" value="lambda repressor-like DNA-binding domains"/>
    <property type="match status" value="1"/>
</dbReference>
<gene>
    <name evidence="2" type="ORF">BK699_03210</name>
</gene>
<accession>A0A242WDZ4</accession>
<reference evidence="2 3" key="1">
    <citation type="submission" date="2016-10" db="EMBL/GenBank/DDBJ databases">
        <title>Comparative genomics of Bacillus thuringiensis reveals a path to pathogens against multiple invertebrate hosts.</title>
        <authorList>
            <person name="Zheng J."/>
            <person name="Gao Q."/>
            <person name="Liu H."/>
            <person name="Peng D."/>
            <person name="Ruan L."/>
            <person name="Sun M."/>
        </authorList>
    </citation>
    <scope>NUCLEOTIDE SEQUENCE [LARGE SCALE GENOMIC DNA]</scope>
    <source>
        <strain evidence="2">BGSC 4AC1</strain>
    </source>
</reference>
<dbReference type="GO" id="GO:0003677">
    <property type="term" value="F:DNA binding"/>
    <property type="evidence" value="ECO:0007669"/>
    <property type="project" value="InterPro"/>
</dbReference>
<proteinExistence type="predicted"/>
<dbReference type="InterPro" id="IPR047705">
    <property type="entry name" value="AimR-like"/>
</dbReference>
<dbReference type="Gene3D" id="1.10.260.40">
    <property type="entry name" value="lambda repressor-like DNA-binding domains"/>
    <property type="match status" value="1"/>
</dbReference>
<sequence length="388" mass="46232">MNELIRKISDDLFASKITREELAKYIGIAKSTLSDILNGNTEISFIYLVKIIMRLYDQSAPEIKNDMIFNYLSYAKPENKREALEYAAFRREFDSLKELITDELTSPTELNREWASVYQIIYEHCRDKHGDEPKYDPYTFYDDLDSKKSEVSSKEMKIFIEILLCQTLYQMKEYKLLFKRIVRVEKKALKISNKFIRNSYLVRIKEGMCVTYLMQNEIENARKHSTDLFKICDKNPNFAIQKANAFYNLGESYIFEDYRRSKKYLECALSMLKDGKFKDNEDIKRKIQRVNNTLIFLKIHHYRDIQDVYSELDKDGHVYLELQKGNKEKAEKYLLEIEKENGSLNEFQTCYMGLARNDKYLLEKSHKMFLEKKSLFYANLPKLYLGYN</sequence>
<dbReference type="AlphaFoldDB" id="A0A242WDZ4"/>
<name>A0A242WDZ4_BACTU</name>
<dbReference type="InterPro" id="IPR001387">
    <property type="entry name" value="Cro/C1-type_HTH"/>
</dbReference>
<evidence type="ECO:0000313" key="3">
    <source>
        <dbReference type="Proteomes" id="UP000195152"/>
    </source>
</evidence>
<dbReference type="Proteomes" id="UP000195152">
    <property type="component" value="Unassembled WGS sequence"/>
</dbReference>
<feature type="domain" description="HTH cro/C1-type" evidence="1">
    <location>
        <begin position="16"/>
        <end position="63"/>
    </location>
</feature>
<evidence type="ECO:0000259" key="1">
    <source>
        <dbReference type="PROSITE" id="PS50943"/>
    </source>
</evidence>
<protein>
    <submittedName>
        <fullName evidence="2">Transcriptional regulator</fullName>
    </submittedName>
</protein>
<dbReference type="SMART" id="SM00530">
    <property type="entry name" value="HTH_XRE"/>
    <property type="match status" value="1"/>
</dbReference>
<dbReference type="CDD" id="cd00093">
    <property type="entry name" value="HTH_XRE"/>
    <property type="match status" value="1"/>
</dbReference>
<comment type="caution">
    <text evidence="2">The sequence shown here is derived from an EMBL/GenBank/DDBJ whole genome shotgun (WGS) entry which is preliminary data.</text>
</comment>
<dbReference type="InterPro" id="IPR010982">
    <property type="entry name" value="Lambda_DNA-bd_dom_sf"/>
</dbReference>
<organism evidence="2 3">
    <name type="scientific">Bacillus thuringiensis serovar mexicanensis</name>
    <dbReference type="NCBI Taxonomy" id="180868"/>
    <lineage>
        <taxon>Bacteria</taxon>
        <taxon>Bacillati</taxon>
        <taxon>Bacillota</taxon>
        <taxon>Bacilli</taxon>
        <taxon>Bacillales</taxon>
        <taxon>Bacillaceae</taxon>
        <taxon>Bacillus</taxon>
        <taxon>Bacillus cereus group</taxon>
    </lineage>
</organism>